<dbReference type="InterPro" id="IPR007742">
    <property type="entry name" value="NosD_dom"/>
</dbReference>
<dbReference type="InterPro" id="IPR006626">
    <property type="entry name" value="PbH1"/>
</dbReference>
<dbReference type="SMART" id="SM00722">
    <property type="entry name" value="CASH"/>
    <property type="match status" value="2"/>
</dbReference>
<evidence type="ECO:0000256" key="2">
    <source>
        <dbReference type="ARBA" id="ARBA00022737"/>
    </source>
</evidence>
<dbReference type="InterPro" id="IPR022441">
    <property type="entry name" value="Para_beta_helix_rpt-2"/>
</dbReference>
<proteinExistence type="predicted"/>
<reference evidence="5 6" key="1">
    <citation type="submission" date="2023-08" db="EMBL/GenBank/DDBJ databases">
        <title>Draft genome sequence of Algoriphagus taiwanensis.</title>
        <authorList>
            <person name="Takatani N."/>
            <person name="Hosokawa M."/>
            <person name="Sawabe T."/>
        </authorList>
    </citation>
    <scope>NUCLEOTIDE SEQUENCE [LARGE SCALE GENOMIC DNA]</scope>
    <source>
        <strain evidence="5 6">JCM 19755</strain>
    </source>
</reference>
<sequence length="420" mass="47728">MNPNPQIMKKHGIILLLIFSFFALESHLYAAKIRVKPSDSLQKLIDKSVAGDTLVFTSGTYPVTGLVIRKSLSLLGENHPVMDGQGKGNIFLVAADNVLIRGFKFINTGKSNMDDSAAIKFFDSKNCTIENNILEETFFGLHFSNSSGMTIRNNEVRASAVREFEVGNGIHLWKCNNNLIENNQVSGHRDGIYLEFVTDTEVQENLIQGNMRYGLHFMFAHDNTYRKNTFRRNGAGVAVMYTKNVTMVDNRFEENWGSSSYGILLKDISDSEVTGNTFQKNTVGIYMEGSSRIEFKKNTFRDNGWALKLMASCDQNLFQANNFSNNTFDLSTNGNLVLNTLKENYWDKYEGYDLNRDTIGDVPFRPINLYSVIVEKIPASVMLWRSFMVTLLDRMEKILPTMTPDEMIDHSPKMRPYDFS</sequence>
<dbReference type="Proteomes" id="UP001307705">
    <property type="component" value="Unassembled WGS sequence"/>
</dbReference>
<name>A0ABQ6Q111_9BACT</name>
<dbReference type="Pfam" id="PF05048">
    <property type="entry name" value="NosD"/>
    <property type="match status" value="1"/>
</dbReference>
<dbReference type="InterPro" id="IPR051550">
    <property type="entry name" value="SCF-Subunits/Alg-Epimerases"/>
</dbReference>
<dbReference type="PANTHER" id="PTHR22990:SF15">
    <property type="entry name" value="F-BOX ONLY PROTEIN 10"/>
    <property type="match status" value="1"/>
</dbReference>
<dbReference type="InterPro" id="IPR026464">
    <property type="entry name" value="NosD_copper_fam"/>
</dbReference>
<keyword evidence="6" id="KW-1185">Reference proteome</keyword>
<evidence type="ECO:0000256" key="1">
    <source>
        <dbReference type="ARBA" id="ARBA00004906"/>
    </source>
</evidence>
<comment type="caution">
    <text evidence="5">The sequence shown here is derived from an EMBL/GenBank/DDBJ whole genome shotgun (WGS) entry which is preliminary data.</text>
</comment>
<evidence type="ECO:0000313" key="5">
    <source>
        <dbReference type="EMBL" id="GMQ33556.1"/>
    </source>
</evidence>
<evidence type="ECO:0000313" key="6">
    <source>
        <dbReference type="Proteomes" id="UP001307705"/>
    </source>
</evidence>
<feature type="domain" description="Carbohydrate-binding/sugar hydrolysis" evidence="4">
    <location>
        <begin position="220"/>
        <end position="362"/>
    </location>
</feature>
<dbReference type="InterPro" id="IPR012334">
    <property type="entry name" value="Pectin_lyas_fold"/>
</dbReference>
<dbReference type="PANTHER" id="PTHR22990">
    <property type="entry name" value="F-BOX ONLY PROTEIN"/>
    <property type="match status" value="1"/>
</dbReference>
<keyword evidence="3" id="KW-0833">Ubl conjugation pathway</keyword>
<evidence type="ECO:0000259" key="4">
    <source>
        <dbReference type="SMART" id="SM00722"/>
    </source>
</evidence>
<dbReference type="NCBIfam" id="TIGR03804">
    <property type="entry name" value="para_beta_helix"/>
    <property type="match status" value="3"/>
</dbReference>
<dbReference type="NCBIfam" id="TIGR04247">
    <property type="entry name" value="NosD_copper_fam"/>
    <property type="match status" value="1"/>
</dbReference>
<protein>
    <submittedName>
        <fullName evidence="5">Right-handed parallel beta-helix repeat-containing protein</fullName>
    </submittedName>
</protein>
<feature type="domain" description="Carbohydrate-binding/sugar hydrolysis" evidence="4">
    <location>
        <begin position="48"/>
        <end position="195"/>
    </location>
</feature>
<dbReference type="EMBL" id="BTPE01000005">
    <property type="protein sequence ID" value="GMQ33556.1"/>
    <property type="molecule type" value="Genomic_DNA"/>
</dbReference>
<gene>
    <name evidence="5" type="ORF">Ataiwa_18280</name>
</gene>
<dbReference type="SMART" id="SM00710">
    <property type="entry name" value="PbH1"/>
    <property type="match status" value="10"/>
</dbReference>
<keyword evidence="2" id="KW-0677">Repeat</keyword>
<accession>A0ABQ6Q111</accession>
<dbReference type="SUPFAM" id="SSF51126">
    <property type="entry name" value="Pectin lyase-like"/>
    <property type="match status" value="1"/>
</dbReference>
<evidence type="ECO:0000256" key="3">
    <source>
        <dbReference type="ARBA" id="ARBA00022786"/>
    </source>
</evidence>
<dbReference type="Gene3D" id="2.160.20.10">
    <property type="entry name" value="Single-stranded right-handed beta-helix, Pectin lyase-like"/>
    <property type="match status" value="1"/>
</dbReference>
<dbReference type="InterPro" id="IPR006633">
    <property type="entry name" value="Carb-bd_sugar_hydrolysis-dom"/>
</dbReference>
<organism evidence="5 6">
    <name type="scientific">Algoriphagus taiwanensis</name>
    <dbReference type="NCBI Taxonomy" id="1445656"/>
    <lineage>
        <taxon>Bacteria</taxon>
        <taxon>Pseudomonadati</taxon>
        <taxon>Bacteroidota</taxon>
        <taxon>Cytophagia</taxon>
        <taxon>Cytophagales</taxon>
        <taxon>Cyclobacteriaceae</taxon>
        <taxon>Algoriphagus</taxon>
    </lineage>
</organism>
<dbReference type="InterPro" id="IPR011050">
    <property type="entry name" value="Pectin_lyase_fold/virulence"/>
</dbReference>
<comment type="pathway">
    <text evidence="1">Protein modification; protein ubiquitination.</text>
</comment>